<dbReference type="Proteomes" id="UP001595536">
    <property type="component" value="Unassembled WGS sequence"/>
</dbReference>
<gene>
    <name evidence="3" type="ORF">ACFOEX_11415</name>
</gene>
<accession>A0ABV7LH23</accession>
<feature type="domain" description="Glycosyl transferase family 1" evidence="1">
    <location>
        <begin position="174"/>
        <end position="304"/>
    </location>
</feature>
<evidence type="ECO:0000313" key="4">
    <source>
        <dbReference type="Proteomes" id="UP001595536"/>
    </source>
</evidence>
<organism evidence="3 4">
    <name type="scientific">Camelimonas abortus</name>
    <dbReference type="NCBI Taxonomy" id="1017184"/>
    <lineage>
        <taxon>Bacteria</taxon>
        <taxon>Pseudomonadati</taxon>
        <taxon>Pseudomonadota</taxon>
        <taxon>Alphaproteobacteria</taxon>
        <taxon>Hyphomicrobiales</taxon>
        <taxon>Chelatococcaceae</taxon>
        <taxon>Camelimonas</taxon>
    </lineage>
</organism>
<dbReference type="PANTHER" id="PTHR12526">
    <property type="entry name" value="GLYCOSYLTRANSFERASE"/>
    <property type="match status" value="1"/>
</dbReference>
<keyword evidence="4" id="KW-1185">Reference proteome</keyword>
<dbReference type="Pfam" id="PF00534">
    <property type="entry name" value="Glycos_transf_1"/>
    <property type="match status" value="1"/>
</dbReference>
<reference evidence="4" key="1">
    <citation type="journal article" date="2019" name="Int. J. Syst. Evol. Microbiol.">
        <title>The Global Catalogue of Microorganisms (GCM) 10K type strain sequencing project: providing services to taxonomists for standard genome sequencing and annotation.</title>
        <authorList>
            <consortium name="The Broad Institute Genomics Platform"/>
            <consortium name="The Broad Institute Genome Sequencing Center for Infectious Disease"/>
            <person name="Wu L."/>
            <person name="Ma J."/>
        </authorList>
    </citation>
    <scope>NUCLEOTIDE SEQUENCE [LARGE SCALE GENOMIC DNA]</scope>
    <source>
        <strain evidence="4">CCM 7941</strain>
    </source>
</reference>
<evidence type="ECO:0000259" key="1">
    <source>
        <dbReference type="Pfam" id="PF00534"/>
    </source>
</evidence>
<dbReference type="InterPro" id="IPR028098">
    <property type="entry name" value="Glyco_trans_4-like_N"/>
</dbReference>
<protein>
    <submittedName>
        <fullName evidence="3">Glycosyltransferase family 4 protein</fullName>
    </submittedName>
</protein>
<dbReference type="PANTHER" id="PTHR12526:SF595">
    <property type="entry name" value="BLL5217 PROTEIN"/>
    <property type="match status" value="1"/>
</dbReference>
<proteinExistence type="predicted"/>
<dbReference type="CDD" id="cd03802">
    <property type="entry name" value="GT4_AviGT4-like"/>
    <property type="match status" value="1"/>
</dbReference>
<dbReference type="RefSeq" id="WP_376829004.1">
    <property type="nucleotide sequence ID" value="NZ_JBHLWR010000004.1"/>
</dbReference>
<comment type="caution">
    <text evidence="3">The sequence shown here is derived from an EMBL/GenBank/DDBJ whole genome shotgun (WGS) entry which is preliminary data.</text>
</comment>
<evidence type="ECO:0000259" key="2">
    <source>
        <dbReference type="Pfam" id="PF13439"/>
    </source>
</evidence>
<dbReference type="SUPFAM" id="SSF53756">
    <property type="entry name" value="UDP-Glycosyltransferase/glycogen phosphorylase"/>
    <property type="match status" value="1"/>
</dbReference>
<name>A0ABV7LH23_9HYPH</name>
<dbReference type="EMBL" id="JBHRUV010000065">
    <property type="protein sequence ID" value="MFC3266953.1"/>
    <property type="molecule type" value="Genomic_DNA"/>
</dbReference>
<sequence>MRIAQVAPLAESVPPRLYGGTERVVSYLTEELVRRGHRVTLFASGDSLTAAELAPACERALRLNPAVRDPIPHHLVMLEQLRARADEFDVIHFHIDLLHFPLIRPFAHRTVTTLHGRLDLPDLKPFYAAFPDIPVVSISDDQRAPLPMANWAGTVHHGLPEGLLPFSPGAGGGYLAFLGRISPEKRPDRAIEIAVRAGMPLKIAAKVDRADQAYWDGVIRPMVERHPQVEFVGEVDERTKAEFLGQAAALLFPIDWPEPFGLVMIEAMACGTPVLAFRRGSAPEVIDDGVSGVLVDTVDEALAALPRVLALDRAAVRGCFERRFTVRRMADGYLEIYRRIARKGAAAAPLPAEQAAALAAHAPGVATRGPWTNAPIR</sequence>
<dbReference type="Gene3D" id="3.40.50.2000">
    <property type="entry name" value="Glycogen Phosphorylase B"/>
    <property type="match status" value="2"/>
</dbReference>
<dbReference type="InterPro" id="IPR001296">
    <property type="entry name" value="Glyco_trans_1"/>
</dbReference>
<dbReference type="Pfam" id="PF13439">
    <property type="entry name" value="Glyco_transf_4"/>
    <property type="match status" value="1"/>
</dbReference>
<feature type="domain" description="Glycosyltransferase subfamily 4-like N-terminal" evidence="2">
    <location>
        <begin position="18"/>
        <end position="119"/>
    </location>
</feature>
<evidence type="ECO:0000313" key="3">
    <source>
        <dbReference type="EMBL" id="MFC3266953.1"/>
    </source>
</evidence>